<sequence>MASYVGDKVLRGNLPFPRARDDEFIYVLRKLLLLRVYPGSLWAALSEQPTAYAVSQPPVDASRRAFWHGAHLVLRSTILVV</sequence>
<keyword evidence="2" id="KW-1185">Reference proteome</keyword>
<organism evidence="1 2">
    <name type="scientific">Mycena chlorophos</name>
    <name type="common">Agaric fungus</name>
    <name type="synonym">Agaricus chlorophos</name>
    <dbReference type="NCBI Taxonomy" id="658473"/>
    <lineage>
        <taxon>Eukaryota</taxon>
        <taxon>Fungi</taxon>
        <taxon>Dikarya</taxon>
        <taxon>Basidiomycota</taxon>
        <taxon>Agaricomycotina</taxon>
        <taxon>Agaricomycetes</taxon>
        <taxon>Agaricomycetidae</taxon>
        <taxon>Agaricales</taxon>
        <taxon>Marasmiineae</taxon>
        <taxon>Mycenaceae</taxon>
        <taxon>Mycena</taxon>
    </lineage>
</organism>
<dbReference type="EMBL" id="DF838149">
    <property type="protein sequence ID" value="GAT42635.1"/>
    <property type="molecule type" value="Genomic_DNA"/>
</dbReference>
<proteinExistence type="predicted"/>
<evidence type="ECO:0000313" key="2">
    <source>
        <dbReference type="Proteomes" id="UP000815677"/>
    </source>
</evidence>
<reference evidence="1" key="1">
    <citation type="submission" date="2014-09" db="EMBL/GenBank/DDBJ databases">
        <title>Genome sequence of the luminous mushroom Mycena chlorophos for searching fungal bioluminescence genes.</title>
        <authorList>
            <person name="Tanaka Y."/>
            <person name="Kasuga D."/>
            <person name="Oba Y."/>
            <person name="Hase S."/>
            <person name="Sato K."/>
            <person name="Oba Y."/>
            <person name="Sakakibara Y."/>
        </authorList>
    </citation>
    <scope>NUCLEOTIDE SEQUENCE</scope>
</reference>
<name>A0ABQ0KUN5_MYCCL</name>
<accession>A0ABQ0KUN5</accession>
<protein>
    <submittedName>
        <fullName evidence="1">Uncharacterized protein</fullName>
    </submittedName>
</protein>
<dbReference type="Proteomes" id="UP000815677">
    <property type="component" value="Unassembled WGS sequence"/>
</dbReference>
<evidence type="ECO:0000313" key="1">
    <source>
        <dbReference type="EMBL" id="GAT42635.1"/>
    </source>
</evidence>
<gene>
    <name evidence="1" type="ORF">MCHLO_00344</name>
</gene>